<evidence type="ECO:0000256" key="18">
    <source>
        <dbReference type="SAM" id="SignalP"/>
    </source>
</evidence>
<evidence type="ECO:0000256" key="11">
    <source>
        <dbReference type="ARBA" id="ARBA00023136"/>
    </source>
</evidence>
<dbReference type="InterPro" id="IPR006586">
    <property type="entry name" value="ADAM_Cys-rich"/>
</dbReference>
<evidence type="ECO:0000256" key="16">
    <source>
        <dbReference type="PROSITE-ProRule" id="PRU00276"/>
    </source>
</evidence>
<evidence type="ECO:0000313" key="23">
    <source>
        <dbReference type="RefSeq" id="XP_007428402.1"/>
    </source>
</evidence>
<comment type="subcellular location">
    <subcellularLocation>
        <location evidence="2">Membrane</location>
        <topology evidence="2">Single-pass type I membrane protein</topology>
    </subcellularLocation>
    <subcellularLocation>
        <location evidence="3">Secreted</location>
    </subcellularLocation>
</comment>
<evidence type="ECO:0000256" key="15">
    <source>
        <dbReference type="PROSITE-ProRule" id="PRU00076"/>
    </source>
</evidence>
<proteinExistence type="predicted"/>
<dbReference type="InterPro" id="IPR018358">
    <property type="entry name" value="Disintegrin_CS"/>
</dbReference>
<feature type="binding site" evidence="16">
    <location>
        <position position="335"/>
    </location>
    <ligand>
        <name>Zn(2+)</name>
        <dbReference type="ChEBI" id="CHEBI:29105"/>
        <note>catalytic</note>
    </ligand>
</feature>
<keyword evidence="9 16" id="KW-0862">Zinc</keyword>
<dbReference type="Gene3D" id="3.40.390.10">
    <property type="entry name" value="Collagenase (Catalytic Domain)"/>
    <property type="match status" value="1"/>
</dbReference>
<evidence type="ECO:0000259" key="21">
    <source>
        <dbReference type="PROSITE" id="PS50215"/>
    </source>
</evidence>
<dbReference type="InterPro" id="IPR024079">
    <property type="entry name" value="MetalloPept_cat_dom_sf"/>
</dbReference>
<dbReference type="InterPro" id="IPR002870">
    <property type="entry name" value="Peptidase_M12B_N"/>
</dbReference>
<dbReference type="PROSITE" id="PS50026">
    <property type="entry name" value="EGF_3"/>
    <property type="match status" value="1"/>
</dbReference>
<dbReference type="GO" id="GO:0046872">
    <property type="term" value="F:metal ion binding"/>
    <property type="evidence" value="ECO:0007669"/>
    <property type="project" value="UniProtKB-KW"/>
</dbReference>
<keyword evidence="11 17" id="KW-0472">Membrane</keyword>
<keyword evidence="18" id="KW-0732">Signal</keyword>
<dbReference type="PROSITE" id="PS50215">
    <property type="entry name" value="ADAM_MEPRO"/>
    <property type="match status" value="1"/>
</dbReference>
<accession>A0A9F2KW25</accession>
<keyword evidence="8" id="KW-0378">Hydrolase</keyword>
<dbReference type="InterPro" id="IPR000742">
    <property type="entry name" value="EGF"/>
</dbReference>
<dbReference type="GO" id="GO:0005576">
    <property type="term" value="C:extracellular region"/>
    <property type="evidence" value="ECO:0007669"/>
    <property type="project" value="UniProtKB-SubCell"/>
</dbReference>
<keyword evidence="4" id="KW-0964">Secreted</keyword>
<gene>
    <name evidence="23" type="primary">LOC103067845</name>
</gene>
<dbReference type="PROSITE" id="PS00427">
    <property type="entry name" value="DISINTEGRIN_1"/>
    <property type="match status" value="1"/>
</dbReference>
<keyword evidence="7 16" id="KW-0479">Metal-binding</keyword>
<dbReference type="FunFam" id="3.40.390.10:FF:000002">
    <property type="entry name" value="Disintegrin and metalloproteinase domain-containing protein 22"/>
    <property type="match status" value="1"/>
</dbReference>
<keyword evidence="13" id="KW-1199">Hemostasis impairing toxin</keyword>
<sequence length="730" mass="81435">MSICLSWLAVILLKIIPNVASGQVPPQGFRYASYDVTIPRKLSPKYGQEEPQHVTYLLQIEGNPYVVYLKQKRNFIPKDFPVFTYDTAGDLQVDHPFIKDDCFYHGFVQRKSSSLVTLSTCSGGLRGLLQFENKTYEIEPVQESPTFQHVVFQLEEEEGAPLMTCGLAKEEQSHQEVIIPKTQKLASKSTFGKSWWPHTRYIKVAIVIDHERYLRFGRNESFTTMRVLDIVHIANSFYESLSVHLSIAGLEIWSQNNRINISNYINVTLAVFGNWKHNILHTYLKNDASHLFVYKSYGGATGYGYIGTICHRKWSSGVVTYVSSSLFYISVVFAHELGHNLGMKHDGKFCHCKKRSCIMSAYPSGTDRFSNCSYKDYFKFRNTGCLLVPPDINTTFKFEFCGNKVVENGEQCDCGSEAQCNSDPCCQSNCKLRPGAVCAFGLCCANCRYRKLGTVCRENTSSCDLPEYCSGTSEHCPEDVHVQDGALCSHGVHCYHGNCVTHDMQCKMMFGSKATVASKVCFRLVNAKGDRFGNCGLKHGIYKKCNTRDIMCGRIQCENVDKLPSLEDHNTIVHTSTGNNQCWGTDYHSGMKVNDMGAVRDGTSCGNSMLCIEGSCVNVSLLKYDCNVSMCRNRGVCNTLKHCHCDYGWAPPDCTNRGYGGSIDSGPPPIMIQTRSNKKTSAIAGVLCAFCFVLVCAGLAVYFKDGLTNLFGKFQGRVHATESKDEGTPL</sequence>
<dbReference type="GO" id="GO:0090729">
    <property type="term" value="F:toxin activity"/>
    <property type="evidence" value="ECO:0007669"/>
    <property type="project" value="UniProtKB-KW"/>
</dbReference>
<feature type="domain" description="Disintegrin" evidence="20">
    <location>
        <begin position="398"/>
        <end position="484"/>
    </location>
</feature>
<dbReference type="CDD" id="cd04269">
    <property type="entry name" value="ZnMc_adamalysin_II_like"/>
    <property type="match status" value="1"/>
</dbReference>
<feature type="disulfide bond" evidence="15">
    <location>
        <begin position="645"/>
        <end position="654"/>
    </location>
</feature>
<dbReference type="PROSITE" id="PS01186">
    <property type="entry name" value="EGF_2"/>
    <property type="match status" value="1"/>
</dbReference>
<evidence type="ECO:0000259" key="20">
    <source>
        <dbReference type="PROSITE" id="PS50214"/>
    </source>
</evidence>
<dbReference type="InterPro" id="IPR034027">
    <property type="entry name" value="Reprolysin_adamalysin"/>
</dbReference>
<dbReference type="GO" id="GO:1990913">
    <property type="term" value="C:sperm head plasma membrane"/>
    <property type="evidence" value="ECO:0007669"/>
    <property type="project" value="TreeGrafter"/>
</dbReference>
<dbReference type="KEGG" id="pbi:103067845"/>
<evidence type="ECO:0000256" key="7">
    <source>
        <dbReference type="ARBA" id="ARBA00022723"/>
    </source>
</evidence>
<organism evidence="22 23">
    <name type="scientific">Python bivittatus</name>
    <name type="common">Burmese python</name>
    <name type="synonym">Python molurus bivittatus</name>
    <dbReference type="NCBI Taxonomy" id="176946"/>
    <lineage>
        <taxon>Eukaryota</taxon>
        <taxon>Metazoa</taxon>
        <taxon>Chordata</taxon>
        <taxon>Craniata</taxon>
        <taxon>Vertebrata</taxon>
        <taxon>Euteleostomi</taxon>
        <taxon>Lepidosauria</taxon>
        <taxon>Squamata</taxon>
        <taxon>Bifurcata</taxon>
        <taxon>Unidentata</taxon>
        <taxon>Episquamata</taxon>
        <taxon>Toxicofera</taxon>
        <taxon>Serpentes</taxon>
        <taxon>Henophidia</taxon>
        <taxon>Pythonidae</taxon>
        <taxon>Python</taxon>
    </lineage>
</organism>
<dbReference type="InterPro" id="IPR001762">
    <property type="entry name" value="Disintegrin_dom"/>
</dbReference>
<comment type="cofactor">
    <cofactor evidence="1">
        <name>Zn(2+)</name>
        <dbReference type="ChEBI" id="CHEBI:29105"/>
    </cofactor>
</comment>
<dbReference type="Pfam" id="PF01562">
    <property type="entry name" value="Pep_M12B_propep"/>
    <property type="match status" value="1"/>
</dbReference>
<evidence type="ECO:0000256" key="6">
    <source>
        <dbReference type="ARBA" id="ARBA00022692"/>
    </source>
</evidence>
<feature type="disulfide bond" evidence="14">
    <location>
        <begin position="456"/>
        <end position="476"/>
    </location>
</feature>
<dbReference type="OMA" id="NVSCYRA"/>
<dbReference type="SMART" id="SM00608">
    <property type="entry name" value="ACR"/>
    <property type="match status" value="1"/>
</dbReference>
<feature type="signal peptide" evidence="18">
    <location>
        <begin position="1"/>
        <end position="22"/>
    </location>
</feature>
<feature type="chain" id="PRO_5039941519" evidence="18">
    <location>
        <begin position="23"/>
        <end position="730"/>
    </location>
</feature>
<dbReference type="GO" id="GO:0006508">
    <property type="term" value="P:proteolysis"/>
    <property type="evidence" value="ECO:0007669"/>
    <property type="project" value="InterPro"/>
</dbReference>
<dbReference type="PANTHER" id="PTHR11905">
    <property type="entry name" value="ADAM A DISINTEGRIN AND METALLOPROTEASE DOMAIN"/>
    <property type="match status" value="1"/>
</dbReference>
<dbReference type="PANTHER" id="PTHR11905:SF251">
    <property type="entry name" value="MEDIATOR COMPLEX SUBUNIT 6"/>
    <property type="match status" value="1"/>
</dbReference>
<evidence type="ECO:0000256" key="12">
    <source>
        <dbReference type="ARBA" id="ARBA00023157"/>
    </source>
</evidence>
<evidence type="ECO:0000256" key="3">
    <source>
        <dbReference type="ARBA" id="ARBA00004613"/>
    </source>
</evidence>
<feature type="binding site" evidence="16">
    <location>
        <position position="339"/>
    </location>
    <ligand>
        <name>Zn(2+)</name>
        <dbReference type="ChEBI" id="CHEBI:29105"/>
        <note>catalytic</note>
    </ligand>
</feature>
<dbReference type="PRINTS" id="PR00289">
    <property type="entry name" value="DISINTEGRIN"/>
</dbReference>
<dbReference type="FunFam" id="4.10.70.10:FF:000001">
    <property type="entry name" value="Disintegrin and metalloproteinase domain-containing protein 22"/>
    <property type="match status" value="1"/>
</dbReference>
<evidence type="ECO:0000256" key="4">
    <source>
        <dbReference type="ARBA" id="ARBA00022525"/>
    </source>
</evidence>
<dbReference type="InterPro" id="IPR036436">
    <property type="entry name" value="Disintegrin_dom_sf"/>
</dbReference>
<evidence type="ECO:0000256" key="1">
    <source>
        <dbReference type="ARBA" id="ARBA00001947"/>
    </source>
</evidence>
<dbReference type="GO" id="GO:0008584">
    <property type="term" value="P:male gonad development"/>
    <property type="evidence" value="ECO:0007669"/>
    <property type="project" value="TreeGrafter"/>
</dbReference>
<evidence type="ECO:0000256" key="10">
    <source>
        <dbReference type="ARBA" id="ARBA00022989"/>
    </source>
</evidence>
<dbReference type="GO" id="GO:0009897">
    <property type="term" value="C:external side of plasma membrane"/>
    <property type="evidence" value="ECO:0007669"/>
    <property type="project" value="TreeGrafter"/>
</dbReference>
<feature type="domain" description="Peptidase M12B" evidence="21">
    <location>
        <begin position="200"/>
        <end position="380"/>
    </location>
</feature>
<evidence type="ECO:0000256" key="8">
    <source>
        <dbReference type="ARBA" id="ARBA00022801"/>
    </source>
</evidence>
<evidence type="ECO:0000256" key="5">
    <source>
        <dbReference type="ARBA" id="ARBA00022656"/>
    </source>
</evidence>
<feature type="binding site" evidence="16">
    <location>
        <position position="345"/>
    </location>
    <ligand>
        <name>Zn(2+)</name>
        <dbReference type="ChEBI" id="CHEBI:29105"/>
        <note>catalytic</note>
    </ligand>
</feature>
<dbReference type="PROSITE" id="PS50214">
    <property type="entry name" value="DISINTEGRIN_2"/>
    <property type="match status" value="1"/>
</dbReference>
<dbReference type="Gene3D" id="4.10.70.10">
    <property type="entry name" value="Disintegrin domain"/>
    <property type="match status" value="1"/>
</dbReference>
<keyword evidence="10 17" id="KW-1133">Transmembrane helix</keyword>
<evidence type="ECO:0000256" key="9">
    <source>
        <dbReference type="ARBA" id="ARBA00022833"/>
    </source>
</evidence>
<dbReference type="AlphaFoldDB" id="A0A9F2KW25"/>
<keyword evidence="15" id="KW-0245">EGF-like domain</keyword>
<feature type="transmembrane region" description="Helical" evidence="17">
    <location>
        <begin position="682"/>
        <end position="703"/>
    </location>
</feature>
<dbReference type="SUPFAM" id="SSF55486">
    <property type="entry name" value="Metalloproteases ('zincins'), catalytic domain"/>
    <property type="match status" value="1"/>
</dbReference>
<dbReference type="Pfam" id="PF00200">
    <property type="entry name" value="Disintegrin"/>
    <property type="match status" value="1"/>
</dbReference>
<feature type="domain" description="EGF-like" evidence="19">
    <location>
        <begin position="622"/>
        <end position="655"/>
    </location>
</feature>
<dbReference type="Pfam" id="PF08516">
    <property type="entry name" value="ADAM_CR"/>
    <property type="match status" value="1"/>
</dbReference>
<dbReference type="InterPro" id="IPR001590">
    <property type="entry name" value="Peptidase_M12B"/>
</dbReference>
<feature type="disulfide bond" evidence="16">
    <location>
        <begin position="352"/>
        <end position="357"/>
    </location>
</feature>
<keyword evidence="5" id="KW-0800">Toxin</keyword>
<evidence type="ECO:0000256" key="2">
    <source>
        <dbReference type="ARBA" id="ARBA00004479"/>
    </source>
</evidence>
<evidence type="ECO:0000259" key="19">
    <source>
        <dbReference type="PROSITE" id="PS50026"/>
    </source>
</evidence>
<dbReference type="SMART" id="SM00050">
    <property type="entry name" value="DISIN"/>
    <property type="match status" value="1"/>
</dbReference>
<keyword evidence="6 17" id="KW-0812">Transmembrane</keyword>
<dbReference type="GeneID" id="103067845"/>
<name>A0A9F2KW25_PYTBI</name>
<dbReference type="Pfam" id="PF01421">
    <property type="entry name" value="Reprolysin"/>
    <property type="match status" value="1"/>
</dbReference>
<evidence type="ECO:0000256" key="17">
    <source>
        <dbReference type="SAM" id="Phobius"/>
    </source>
</evidence>
<evidence type="ECO:0000256" key="13">
    <source>
        <dbReference type="ARBA" id="ARBA00023240"/>
    </source>
</evidence>
<dbReference type="RefSeq" id="XP_007428402.1">
    <property type="nucleotide sequence ID" value="XM_007428340.2"/>
</dbReference>
<feature type="active site" evidence="16">
    <location>
        <position position="336"/>
    </location>
</feature>
<reference evidence="23" key="1">
    <citation type="submission" date="2025-08" db="UniProtKB">
        <authorList>
            <consortium name="RefSeq"/>
        </authorList>
    </citation>
    <scope>IDENTIFICATION</scope>
    <source>
        <tissue evidence="23">Liver</tissue>
    </source>
</reference>
<dbReference type="OrthoDB" id="5951731at2759"/>
<keyword evidence="22" id="KW-1185">Reference proteome</keyword>
<evidence type="ECO:0000256" key="14">
    <source>
        <dbReference type="PROSITE-ProRule" id="PRU00068"/>
    </source>
</evidence>
<dbReference type="Proteomes" id="UP000695026">
    <property type="component" value="Unplaced"/>
</dbReference>
<evidence type="ECO:0000313" key="22">
    <source>
        <dbReference type="Proteomes" id="UP000695026"/>
    </source>
</evidence>
<dbReference type="GO" id="GO:0004222">
    <property type="term" value="F:metalloendopeptidase activity"/>
    <property type="evidence" value="ECO:0007669"/>
    <property type="project" value="InterPro"/>
</dbReference>
<keyword evidence="12 15" id="KW-1015">Disulfide bond</keyword>
<protein>
    <submittedName>
        <fullName evidence="23">Disintegrin and metalloproteinase domain-containing protein 20-like</fullName>
    </submittedName>
</protein>
<dbReference type="SUPFAM" id="SSF57552">
    <property type="entry name" value="Blood coagulation inhibitor (disintegrin)"/>
    <property type="match status" value="1"/>
</dbReference>
<comment type="caution">
    <text evidence="15">Lacks conserved residue(s) required for the propagation of feature annotation.</text>
</comment>